<evidence type="ECO:0000313" key="1">
    <source>
        <dbReference type="EMBL" id="KRX93547.1"/>
    </source>
</evidence>
<accession>A0A0V0Y0B9</accession>
<gene>
    <name evidence="1" type="ORF">T4E_959</name>
</gene>
<reference evidence="1 2" key="1">
    <citation type="submission" date="2015-01" db="EMBL/GenBank/DDBJ databases">
        <title>Evolution of Trichinella species and genotypes.</title>
        <authorList>
            <person name="Korhonen P.K."/>
            <person name="Edoardo P."/>
            <person name="Giuseppe L.R."/>
            <person name="Gasser R.B."/>
        </authorList>
    </citation>
    <scope>NUCLEOTIDE SEQUENCE [LARGE SCALE GENOMIC DNA]</scope>
    <source>
        <strain evidence="1">ISS141</strain>
    </source>
</reference>
<dbReference type="EMBL" id="JYDU01000086">
    <property type="protein sequence ID" value="KRX93547.1"/>
    <property type="molecule type" value="Genomic_DNA"/>
</dbReference>
<proteinExistence type="predicted"/>
<evidence type="ECO:0000313" key="2">
    <source>
        <dbReference type="Proteomes" id="UP000054815"/>
    </source>
</evidence>
<dbReference type="Proteomes" id="UP000054815">
    <property type="component" value="Unassembled WGS sequence"/>
</dbReference>
<protein>
    <submittedName>
        <fullName evidence="1">Uncharacterized protein</fullName>
    </submittedName>
</protein>
<dbReference type="AlphaFoldDB" id="A0A0V0Y0B9"/>
<comment type="caution">
    <text evidence="1">The sequence shown here is derived from an EMBL/GenBank/DDBJ whole genome shotgun (WGS) entry which is preliminary data.</text>
</comment>
<organism evidence="1 2">
    <name type="scientific">Trichinella pseudospiralis</name>
    <name type="common">Parasitic roundworm</name>
    <dbReference type="NCBI Taxonomy" id="6337"/>
    <lineage>
        <taxon>Eukaryota</taxon>
        <taxon>Metazoa</taxon>
        <taxon>Ecdysozoa</taxon>
        <taxon>Nematoda</taxon>
        <taxon>Enoplea</taxon>
        <taxon>Dorylaimia</taxon>
        <taxon>Trichinellida</taxon>
        <taxon>Trichinellidae</taxon>
        <taxon>Trichinella</taxon>
    </lineage>
</organism>
<sequence>MRKGEKLAGKTQRDNVVQQNRLHLVKLIQFSLQFNIKSKKMVEDNMRVTSVQACSASTVSIIQA</sequence>
<name>A0A0V0Y0B9_TRIPS</name>